<accession>A0ABD0KWT4</accession>
<reference evidence="1 2" key="1">
    <citation type="journal article" date="2023" name="Sci. Data">
        <title>Genome assembly of the Korean intertidal mud-creeper Batillaria attramentaria.</title>
        <authorList>
            <person name="Patra A.K."/>
            <person name="Ho P.T."/>
            <person name="Jun S."/>
            <person name="Lee S.J."/>
            <person name="Kim Y."/>
            <person name="Won Y.J."/>
        </authorList>
    </citation>
    <scope>NUCLEOTIDE SEQUENCE [LARGE SCALE GENOMIC DNA]</scope>
    <source>
        <strain evidence="1">Wonlab-2016</strain>
    </source>
</reference>
<protein>
    <submittedName>
        <fullName evidence="1">Uncharacterized protein</fullName>
    </submittedName>
</protein>
<dbReference type="AlphaFoldDB" id="A0ABD0KWT4"/>
<keyword evidence="2" id="KW-1185">Reference proteome</keyword>
<organism evidence="1 2">
    <name type="scientific">Batillaria attramentaria</name>
    <dbReference type="NCBI Taxonomy" id="370345"/>
    <lineage>
        <taxon>Eukaryota</taxon>
        <taxon>Metazoa</taxon>
        <taxon>Spiralia</taxon>
        <taxon>Lophotrochozoa</taxon>
        <taxon>Mollusca</taxon>
        <taxon>Gastropoda</taxon>
        <taxon>Caenogastropoda</taxon>
        <taxon>Sorbeoconcha</taxon>
        <taxon>Cerithioidea</taxon>
        <taxon>Batillariidae</taxon>
        <taxon>Batillaria</taxon>
    </lineage>
</organism>
<comment type="caution">
    <text evidence="1">The sequence shown here is derived from an EMBL/GenBank/DDBJ whole genome shotgun (WGS) entry which is preliminary data.</text>
</comment>
<evidence type="ECO:0000313" key="1">
    <source>
        <dbReference type="EMBL" id="KAK7491260.1"/>
    </source>
</evidence>
<dbReference type="Proteomes" id="UP001519460">
    <property type="component" value="Unassembled WGS sequence"/>
</dbReference>
<evidence type="ECO:0000313" key="2">
    <source>
        <dbReference type="Proteomes" id="UP001519460"/>
    </source>
</evidence>
<sequence length="83" mass="9042">MSLFWQGNVAGSSSTDVLAYKAPTFFCTYGRVCGLPAYPSVRERSVSVLPGRLQSERSKPKLTALKKPRETVPSVGYQQAMSA</sequence>
<gene>
    <name evidence="1" type="ORF">BaRGS_00017531</name>
</gene>
<name>A0ABD0KWT4_9CAEN</name>
<dbReference type="EMBL" id="JACVVK020000117">
    <property type="protein sequence ID" value="KAK7491260.1"/>
    <property type="molecule type" value="Genomic_DNA"/>
</dbReference>
<proteinExistence type="predicted"/>